<proteinExistence type="predicted"/>
<name>A0A6A8D8C6_9BACI</name>
<sequence>MIIRPMKLDQANSISQWKYDEPYDLYNPDDSDEGINELLNGDYYVALNGNEVVGYFCFGSSAQVPGAIMERLYKEDGVDIGLALRPDLTGKGLGKTFIIHGINFAFYTFQSRKLRLSVACFNKRAIKVYQDAGFILASPFTNNNMKFIIMEKPLNEK</sequence>
<keyword evidence="3" id="KW-1185">Reference proteome</keyword>
<protein>
    <submittedName>
        <fullName evidence="2">GNAT family N-acetyltransferase</fullName>
    </submittedName>
</protein>
<dbReference type="Proteomes" id="UP000799092">
    <property type="component" value="Unassembled WGS sequence"/>
</dbReference>
<organism evidence="2 3">
    <name type="scientific">Aquibacillus halophilus</name>
    <dbReference type="NCBI Taxonomy" id="930132"/>
    <lineage>
        <taxon>Bacteria</taxon>
        <taxon>Bacillati</taxon>
        <taxon>Bacillota</taxon>
        <taxon>Bacilli</taxon>
        <taxon>Bacillales</taxon>
        <taxon>Bacillaceae</taxon>
        <taxon>Aquibacillus</taxon>
    </lineage>
</organism>
<feature type="domain" description="N-acetyltransferase" evidence="1">
    <location>
        <begin position="1"/>
        <end position="155"/>
    </location>
</feature>
<dbReference type="AlphaFoldDB" id="A0A6A8D8C6"/>
<dbReference type="PROSITE" id="PS51186">
    <property type="entry name" value="GNAT"/>
    <property type="match status" value="1"/>
</dbReference>
<evidence type="ECO:0000259" key="1">
    <source>
        <dbReference type="PROSITE" id="PS51186"/>
    </source>
</evidence>
<dbReference type="EMBL" id="WJNG01000002">
    <property type="protein sequence ID" value="MRH41838.1"/>
    <property type="molecule type" value="Genomic_DNA"/>
</dbReference>
<dbReference type="RefSeq" id="WP_153735456.1">
    <property type="nucleotide sequence ID" value="NZ_WJNG01000002.1"/>
</dbReference>
<dbReference type="GO" id="GO:0016747">
    <property type="term" value="F:acyltransferase activity, transferring groups other than amino-acyl groups"/>
    <property type="evidence" value="ECO:0007669"/>
    <property type="project" value="InterPro"/>
</dbReference>
<gene>
    <name evidence="2" type="ORF">GH741_04020</name>
</gene>
<comment type="caution">
    <text evidence="2">The sequence shown here is derived from an EMBL/GenBank/DDBJ whole genome shotgun (WGS) entry which is preliminary data.</text>
</comment>
<accession>A0A6A8D8C6</accession>
<keyword evidence="2" id="KW-0808">Transferase</keyword>
<reference evidence="2" key="1">
    <citation type="submission" date="2019-11" db="EMBL/GenBank/DDBJ databases">
        <authorList>
            <person name="Li J."/>
        </authorList>
    </citation>
    <scope>NUCLEOTIDE SEQUENCE</scope>
    <source>
        <strain evidence="2">B6B</strain>
    </source>
</reference>
<dbReference type="Pfam" id="PF00583">
    <property type="entry name" value="Acetyltransf_1"/>
    <property type="match status" value="1"/>
</dbReference>
<dbReference type="InterPro" id="IPR000182">
    <property type="entry name" value="GNAT_dom"/>
</dbReference>
<dbReference type="Gene3D" id="3.40.630.30">
    <property type="match status" value="1"/>
</dbReference>
<dbReference type="InterPro" id="IPR016181">
    <property type="entry name" value="Acyl_CoA_acyltransferase"/>
</dbReference>
<dbReference type="SUPFAM" id="SSF55729">
    <property type="entry name" value="Acyl-CoA N-acyltransferases (Nat)"/>
    <property type="match status" value="1"/>
</dbReference>
<evidence type="ECO:0000313" key="3">
    <source>
        <dbReference type="Proteomes" id="UP000799092"/>
    </source>
</evidence>
<dbReference type="OrthoDB" id="423921at2"/>
<evidence type="ECO:0000313" key="2">
    <source>
        <dbReference type="EMBL" id="MRH41838.1"/>
    </source>
</evidence>
<dbReference type="CDD" id="cd04301">
    <property type="entry name" value="NAT_SF"/>
    <property type="match status" value="1"/>
</dbReference>